<keyword evidence="1" id="KW-0812">Transmembrane</keyword>
<accession>A0A226BX16</accession>
<gene>
    <name evidence="2" type="ORF">CDO51_12900</name>
</gene>
<evidence type="ECO:0000313" key="2">
    <source>
        <dbReference type="EMBL" id="OWZ82657.1"/>
    </source>
</evidence>
<dbReference type="EMBL" id="NIQC01000055">
    <property type="protein sequence ID" value="OWZ82657.1"/>
    <property type="molecule type" value="Genomic_DNA"/>
</dbReference>
<evidence type="ECO:0000313" key="3">
    <source>
        <dbReference type="Proteomes" id="UP000214588"/>
    </source>
</evidence>
<dbReference type="RefSeq" id="WP_089024630.1">
    <property type="nucleotide sequence ID" value="NZ_NIQC01000055.1"/>
</dbReference>
<dbReference type="Proteomes" id="UP000214588">
    <property type="component" value="Unassembled WGS sequence"/>
</dbReference>
<feature type="transmembrane region" description="Helical" evidence="1">
    <location>
        <begin position="221"/>
        <end position="242"/>
    </location>
</feature>
<keyword evidence="1" id="KW-0472">Membrane</keyword>
<sequence>MSISDAFGRAYKTLKDKPGILWYSLVIMIIFYTLSLPMIIREGGFFSFGAGVTQFMAYLESFTFPSSPPGAQPVFGDVPGDMNTDIGFIPLVVSLLVIVFMTPAYLGIVRESIQNDQKPDLDIFLRYGKYYIWRIVTFLLIITLLLLVVGSVLGILGFFIALITNLEPTPLIEGILTLVGWVVSFYILFVEFEILERTKEDPLSDCITFAVDIVSNEKTKVLSYLVSFLIVGLITLSISWVLDFYLPLVISIIIIPVLNTSIITFLIVTMYHLYYDLSDIDAIG</sequence>
<protein>
    <submittedName>
        <fullName evidence="2">Uncharacterized protein</fullName>
    </submittedName>
</protein>
<feature type="transmembrane region" description="Helical" evidence="1">
    <location>
        <begin position="130"/>
        <end position="163"/>
    </location>
</feature>
<keyword evidence="1" id="KW-1133">Transmembrane helix</keyword>
<evidence type="ECO:0000256" key="1">
    <source>
        <dbReference type="SAM" id="Phobius"/>
    </source>
</evidence>
<comment type="caution">
    <text evidence="2">The sequence shown here is derived from an EMBL/GenBank/DDBJ whole genome shotgun (WGS) entry which is preliminary data.</text>
</comment>
<feature type="transmembrane region" description="Helical" evidence="1">
    <location>
        <begin position="169"/>
        <end position="189"/>
    </location>
</feature>
<feature type="transmembrane region" description="Helical" evidence="1">
    <location>
        <begin position="88"/>
        <end position="109"/>
    </location>
</feature>
<dbReference type="AlphaFoldDB" id="A0A226BX16"/>
<feature type="transmembrane region" description="Helical" evidence="1">
    <location>
        <begin position="20"/>
        <end position="40"/>
    </location>
</feature>
<feature type="transmembrane region" description="Helical" evidence="1">
    <location>
        <begin position="248"/>
        <end position="268"/>
    </location>
</feature>
<reference evidence="2 3" key="1">
    <citation type="submission" date="2017-06" db="EMBL/GenBank/DDBJ databases">
        <title>Draft Genome Sequence of Natranaerobius trueperi halophilic, alkalithermophilic bacteria from soda lakes.</title>
        <authorList>
            <person name="Zhao B."/>
        </authorList>
    </citation>
    <scope>NUCLEOTIDE SEQUENCE [LARGE SCALE GENOMIC DNA]</scope>
    <source>
        <strain evidence="2 3">DSM 18760</strain>
    </source>
</reference>
<organism evidence="2 3">
    <name type="scientific">Natranaerobius trueperi</name>
    <dbReference type="NCBI Taxonomy" id="759412"/>
    <lineage>
        <taxon>Bacteria</taxon>
        <taxon>Bacillati</taxon>
        <taxon>Bacillota</taxon>
        <taxon>Clostridia</taxon>
        <taxon>Natranaerobiales</taxon>
        <taxon>Natranaerobiaceae</taxon>
        <taxon>Natranaerobius</taxon>
    </lineage>
</organism>
<proteinExistence type="predicted"/>
<name>A0A226BX16_9FIRM</name>
<keyword evidence="3" id="KW-1185">Reference proteome</keyword>